<evidence type="ECO:0000313" key="2">
    <source>
        <dbReference type="EMBL" id="CAG7580148.1"/>
    </source>
</evidence>
<protein>
    <submittedName>
        <fullName evidence="2">Uncharacterized protein</fullName>
    </submittedName>
</protein>
<keyword evidence="1" id="KW-0472">Membrane</keyword>
<accession>A0A8D9CBT3</accession>
<proteinExistence type="predicted"/>
<feature type="transmembrane region" description="Helical" evidence="1">
    <location>
        <begin position="46"/>
        <end position="64"/>
    </location>
</feature>
<gene>
    <name evidence="2" type="ORF">SLAVMIC_00271</name>
</gene>
<keyword evidence="1" id="KW-1133">Transmembrane helix</keyword>
<reference evidence="2" key="1">
    <citation type="submission" date="2021-06" db="EMBL/GenBank/DDBJ databases">
        <authorList>
            <person name="Gannon L."/>
            <person name="Redgwell R T."/>
            <person name="Michniewski S."/>
            <person name="Harrison D C."/>
            <person name="Millard A."/>
        </authorList>
    </citation>
    <scope>NUCLEOTIDE SEQUENCE</scope>
</reference>
<keyword evidence="1" id="KW-0812">Transmembrane</keyword>
<dbReference type="EMBL" id="OU342829">
    <property type="protein sequence ID" value="CAG7580148.1"/>
    <property type="molecule type" value="Genomic_DNA"/>
</dbReference>
<sequence length="69" mass="8072">MTLHILLIMLIMGGSTILYFLLTKWYDKKFRPSFVPYDIFERSGPYFIIGVLCVLLMFGGVLILNDYFL</sequence>
<evidence type="ECO:0000256" key="1">
    <source>
        <dbReference type="SAM" id="Phobius"/>
    </source>
</evidence>
<organism evidence="2">
    <name type="scientific">uncultured marine phage</name>
    <dbReference type="NCBI Taxonomy" id="707152"/>
    <lineage>
        <taxon>Viruses</taxon>
        <taxon>environmental samples</taxon>
    </lineage>
</organism>
<name>A0A8D9CBT3_9VIRU</name>
<feature type="transmembrane region" description="Helical" evidence="1">
    <location>
        <begin position="6"/>
        <end position="26"/>
    </location>
</feature>